<proteinExistence type="predicted"/>
<name>A0A1G1ZWM9_9BACT</name>
<sequence>MTENPSQVQALIEKLSAEVGSPDPDAALLFFLRNIRKYFLRCYSYRPPMAKVVQQLGGDYVTTVHRLKNSNRAIDISLAISWEKHFLLKKKSYILNITEFNLAASAGWPEINYQKLKYGRYYQSRHLFATVYSRYALPLILRLFIELCQENNKKKRQRNEIFEQLGLIESLMYNQLQNPNLNFIE</sequence>
<dbReference type="EMBL" id="MHJM01000007">
    <property type="protein sequence ID" value="OGY68180.1"/>
    <property type="molecule type" value="Genomic_DNA"/>
</dbReference>
<dbReference type="Proteomes" id="UP000176284">
    <property type="component" value="Unassembled WGS sequence"/>
</dbReference>
<evidence type="ECO:0000313" key="1">
    <source>
        <dbReference type="EMBL" id="OGY68180.1"/>
    </source>
</evidence>
<dbReference type="AlphaFoldDB" id="A0A1G1ZWM9"/>
<gene>
    <name evidence="1" type="ORF">A3H63_00780</name>
</gene>
<organism evidence="1 2">
    <name type="scientific">Candidatus Harrisonbacteria bacterium RIFCSPLOWO2_02_FULL_45_10c</name>
    <dbReference type="NCBI Taxonomy" id="1798410"/>
    <lineage>
        <taxon>Bacteria</taxon>
        <taxon>Candidatus Harrisoniibacteriota</taxon>
    </lineage>
</organism>
<accession>A0A1G1ZWM9</accession>
<reference evidence="1 2" key="1">
    <citation type="journal article" date="2016" name="Nat. Commun.">
        <title>Thousands of microbial genomes shed light on interconnected biogeochemical processes in an aquifer system.</title>
        <authorList>
            <person name="Anantharaman K."/>
            <person name="Brown C.T."/>
            <person name="Hug L.A."/>
            <person name="Sharon I."/>
            <person name="Castelle C.J."/>
            <person name="Probst A.J."/>
            <person name="Thomas B.C."/>
            <person name="Singh A."/>
            <person name="Wilkins M.J."/>
            <person name="Karaoz U."/>
            <person name="Brodie E.L."/>
            <person name="Williams K.H."/>
            <person name="Hubbard S.S."/>
            <person name="Banfield J.F."/>
        </authorList>
    </citation>
    <scope>NUCLEOTIDE SEQUENCE [LARGE SCALE GENOMIC DNA]</scope>
</reference>
<evidence type="ECO:0000313" key="2">
    <source>
        <dbReference type="Proteomes" id="UP000176284"/>
    </source>
</evidence>
<protein>
    <submittedName>
        <fullName evidence="1">Uncharacterized protein</fullName>
    </submittedName>
</protein>
<comment type="caution">
    <text evidence="1">The sequence shown here is derived from an EMBL/GenBank/DDBJ whole genome shotgun (WGS) entry which is preliminary data.</text>
</comment>
<dbReference type="STRING" id="1798410.A3H63_00780"/>